<keyword evidence="5" id="KW-0808">Transferase</keyword>
<organism evidence="13 14">
    <name type="scientific">Protea cynaroides</name>
    <dbReference type="NCBI Taxonomy" id="273540"/>
    <lineage>
        <taxon>Eukaryota</taxon>
        <taxon>Viridiplantae</taxon>
        <taxon>Streptophyta</taxon>
        <taxon>Embryophyta</taxon>
        <taxon>Tracheophyta</taxon>
        <taxon>Spermatophyta</taxon>
        <taxon>Magnoliopsida</taxon>
        <taxon>Proteales</taxon>
        <taxon>Proteaceae</taxon>
        <taxon>Protea</taxon>
    </lineage>
</organism>
<dbReference type="PANTHER" id="PTHR33389:SF4">
    <property type="entry name" value="PII, URIDYLYLTRANSFERASE (DUF2921)"/>
    <property type="match status" value="1"/>
</dbReference>
<dbReference type="InterPro" id="IPR057425">
    <property type="entry name" value="DUF2921_N"/>
</dbReference>
<dbReference type="EMBL" id="JAMYWD010000012">
    <property type="protein sequence ID" value="KAJ4951574.1"/>
    <property type="molecule type" value="Genomic_DNA"/>
</dbReference>
<keyword evidence="6 10" id="KW-0812">Transmembrane</keyword>
<feature type="domain" description="DUF2921" evidence="12">
    <location>
        <begin position="57"/>
        <end position="278"/>
    </location>
</feature>
<dbReference type="AlphaFoldDB" id="A0A9Q0JSU3"/>
<evidence type="ECO:0000259" key="11">
    <source>
        <dbReference type="Pfam" id="PF11145"/>
    </source>
</evidence>
<comment type="caution">
    <text evidence="13">The sequence shown here is derived from an EMBL/GenBank/DDBJ whole genome shotgun (WGS) entry which is preliminary data.</text>
</comment>
<evidence type="ECO:0000313" key="14">
    <source>
        <dbReference type="Proteomes" id="UP001141806"/>
    </source>
</evidence>
<name>A0A9Q0JSU3_9MAGN</name>
<evidence type="ECO:0000256" key="7">
    <source>
        <dbReference type="ARBA" id="ARBA00022786"/>
    </source>
</evidence>
<keyword evidence="9 10" id="KW-0472">Membrane</keyword>
<evidence type="ECO:0000256" key="9">
    <source>
        <dbReference type="ARBA" id="ARBA00023136"/>
    </source>
</evidence>
<evidence type="ECO:0000313" key="13">
    <source>
        <dbReference type="EMBL" id="KAJ4951574.1"/>
    </source>
</evidence>
<dbReference type="Pfam" id="PF11145">
    <property type="entry name" value="DUF2921"/>
    <property type="match status" value="1"/>
</dbReference>
<dbReference type="Pfam" id="PF25333">
    <property type="entry name" value="DUF2921_N"/>
    <property type="match status" value="3"/>
</dbReference>
<dbReference type="GO" id="GO:0012505">
    <property type="term" value="C:endomembrane system"/>
    <property type="evidence" value="ECO:0007669"/>
    <property type="project" value="UniProtKB-SubCell"/>
</dbReference>
<evidence type="ECO:0000256" key="10">
    <source>
        <dbReference type="SAM" id="Phobius"/>
    </source>
</evidence>
<dbReference type="EC" id="2.3.2.27" evidence="4"/>
<sequence length="1077" mass="121742">MKILLLFVYLWSLLGLFLFFFSSFTISYTTAFQGFEASKPQDYPSVTFKDGDRLDEVKRECKSFMSSASELKPDDNRVHRIKNELPFLNGDWVQEGGGAPLIPFVDINMPNSSSSTHLPNKNSSSSTRHPLNLISFWVTGVDSAHPSQKVVGVTGMLYMGITRNGSFAYKPYGENAEFQMWPGRSQLTIFFQGIYMETEKNGGGRVMCLLGNAMLPARQPDSTDPWVWVNYYRPTLLQDDQILLVLHYPKTLTLTTRAIRGEMKSLNQKSNIKFFDKVQIYSQLGPYANYEFGSTQLVSKACEPYPYPDGLIDDGIDIYRGSELCGILQRFTSGEAFSIVPNWKCNGSGDYCRKLGPFMTGSEINSTEGGFKNVRLLMQDVRCEPRKGQGNDNVARVSAVFRAVPPFENPYTAVERTGLSNMTLTAEGIWSSSNGQLCMVGCIGLVGAELDGCNSRICSYVPISFSITQRSIILGSISIISNKTGSFFPLSFERIMQPSELWDQFSASHLSYKYSKFNQAGAVLERNQPSNFRAAFKKSFLKYPKLEDSSGFLVSLSVLSEDLTLHVSAIPDPIPKVRRQRTSVQMDVISLGPLFGHYWSSENDSSVKGEIPFQAKTESTERQLLLNVSAQLTLSGKLYSNVSMLFLEGLYDPTTGKMYLIGCRDVRASWKILFESMDLEAGLDCLIEVIVEFPPTTARWLVSPMAKISISSQRNEDDPLYFSQIKLMTLPILYRKQREDILSRKGVEGILRILTLSMAISCILSQLFYIREKLDAVPYISLVMLGVQALGYSIPLITGAEALFRQMASESYESPSYDLEKNQWFHVIDYTVKILILVAFLLTLRLCQKVWKSRIRLLTRTPLEPGRVPSDKKCLLINLIIHMVGFIIVLIVHAINASQRPLPPQQYMDRRGNIYALWEWETTLEEYVGLVQDFFLLPQIVGNYLWQIQCTPLRKVYYVGITVVRLLPHVYDYIRAPVSNPYFSEEYEFVNPSLDFYSKFGDIAIPVTAVVLAIIVYIQQRWSYEKLSQTLNSRPHKLLPLGSRVYERLPSMSFEAELVSGVNDSEAHGVSERMSND</sequence>
<evidence type="ECO:0000256" key="3">
    <source>
        <dbReference type="ARBA" id="ARBA00004906"/>
    </source>
</evidence>
<comment type="catalytic activity">
    <reaction evidence="1">
        <text>S-ubiquitinyl-[E2 ubiquitin-conjugating enzyme]-L-cysteine + [acceptor protein]-L-lysine = [E2 ubiquitin-conjugating enzyme]-L-cysteine + N(6)-ubiquitinyl-[acceptor protein]-L-lysine.</text>
        <dbReference type="EC" id="2.3.2.27"/>
    </reaction>
</comment>
<keyword evidence="14" id="KW-1185">Reference proteome</keyword>
<evidence type="ECO:0000256" key="4">
    <source>
        <dbReference type="ARBA" id="ARBA00012483"/>
    </source>
</evidence>
<feature type="transmembrane region" description="Helical" evidence="10">
    <location>
        <begin position="824"/>
        <end position="847"/>
    </location>
</feature>
<feature type="transmembrane region" description="Helical" evidence="10">
    <location>
        <begin position="996"/>
        <end position="1018"/>
    </location>
</feature>
<feature type="transmembrane region" description="Helical" evidence="10">
    <location>
        <begin position="782"/>
        <end position="804"/>
    </location>
</feature>
<evidence type="ECO:0000259" key="12">
    <source>
        <dbReference type="Pfam" id="PF25333"/>
    </source>
</evidence>
<dbReference type="InterPro" id="IPR021319">
    <property type="entry name" value="DUF2921"/>
</dbReference>
<comment type="subcellular location">
    <subcellularLocation>
        <location evidence="2">Endomembrane system</location>
        <topology evidence="2">Multi-pass membrane protein</topology>
    </subcellularLocation>
</comment>
<evidence type="ECO:0000256" key="8">
    <source>
        <dbReference type="ARBA" id="ARBA00022989"/>
    </source>
</evidence>
<feature type="transmembrane region" description="Helical" evidence="10">
    <location>
        <begin position="875"/>
        <end position="895"/>
    </location>
</feature>
<dbReference type="GO" id="GO:0061630">
    <property type="term" value="F:ubiquitin protein ligase activity"/>
    <property type="evidence" value="ECO:0007669"/>
    <property type="project" value="UniProtKB-EC"/>
</dbReference>
<dbReference type="Proteomes" id="UP001141806">
    <property type="component" value="Unassembled WGS sequence"/>
</dbReference>
<reference evidence="13" key="1">
    <citation type="journal article" date="2023" name="Plant J.">
        <title>The genome of the king protea, Protea cynaroides.</title>
        <authorList>
            <person name="Chang J."/>
            <person name="Duong T.A."/>
            <person name="Schoeman C."/>
            <person name="Ma X."/>
            <person name="Roodt D."/>
            <person name="Barker N."/>
            <person name="Li Z."/>
            <person name="Van de Peer Y."/>
            <person name="Mizrachi E."/>
        </authorList>
    </citation>
    <scope>NUCLEOTIDE SEQUENCE</scope>
    <source>
        <tissue evidence="13">Young leaves</tissue>
    </source>
</reference>
<proteinExistence type="predicted"/>
<gene>
    <name evidence="13" type="ORF">NE237_028406</name>
</gene>
<comment type="pathway">
    <text evidence="3">Protein modification; protein ubiquitination.</text>
</comment>
<feature type="domain" description="DUF2921" evidence="12">
    <location>
        <begin position="528"/>
        <end position="725"/>
    </location>
</feature>
<keyword evidence="8 10" id="KW-1133">Transmembrane helix</keyword>
<accession>A0A9Q0JSU3</accession>
<dbReference type="OrthoDB" id="618601at2759"/>
<evidence type="ECO:0000256" key="2">
    <source>
        <dbReference type="ARBA" id="ARBA00004127"/>
    </source>
</evidence>
<feature type="domain" description="SWEET-like" evidence="11">
    <location>
        <begin position="737"/>
        <end position="1024"/>
    </location>
</feature>
<protein>
    <recommendedName>
        <fullName evidence="4">RING-type E3 ubiquitin transferase</fullName>
        <ecNumber evidence="4">2.3.2.27</ecNumber>
    </recommendedName>
</protein>
<feature type="domain" description="DUF2921" evidence="12">
    <location>
        <begin position="298"/>
        <end position="488"/>
    </location>
</feature>
<evidence type="ECO:0000256" key="5">
    <source>
        <dbReference type="ARBA" id="ARBA00022679"/>
    </source>
</evidence>
<keyword evidence="7" id="KW-0833">Ubl conjugation pathway</keyword>
<evidence type="ECO:0000256" key="1">
    <source>
        <dbReference type="ARBA" id="ARBA00000900"/>
    </source>
</evidence>
<dbReference type="PANTHER" id="PTHR33389">
    <property type="entry name" value="FAMILY PROTEIN, PUTATIVE (DUF2921)-RELATED"/>
    <property type="match status" value="1"/>
</dbReference>
<evidence type="ECO:0000256" key="6">
    <source>
        <dbReference type="ARBA" id="ARBA00022692"/>
    </source>
</evidence>
<feature type="transmembrane region" description="Helical" evidence="10">
    <location>
        <begin position="749"/>
        <end position="770"/>
    </location>
</feature>